<evidence type="ECO:0000259" key="2">
    <source>
        <dbReference type="Pfam" id="PF01370"/>
    </source>
</evidence>
<reference evidence="3" key="1">
    <citation type="submission" date="2013-08" db="EMBL/GenBank/DDBJ databases">
        <authorList>
            <person name="Mendez C."/>
            <person name="Richter M."/>
            <person name="Ferrer M."/>
            <person name="Sanchez J."/>
        </authorList>
    </citation>
    <scope>NUCLEOTIDE SEQUENCE</scope>
</reference>
<dbReference type="InterPro" id="IPR001509">
    <property type="entry name" value="Epimerase_deHydtase"/>
</dbReference>
<feature type="non-terminal residue" evidence="3">
    <location>
        <position position="239"/>
    </location>
</feature>
<gene>
    <name evidence="3" type="ORF">B1B_03835</name>
</gene>
<evidence type="ECO:0000313" key="3">
    <source>
        <dbReference type="EMBL" id="EQD72305.1"/>
    </source>
</evidence>
<dbReference type="EMBL" id="AUZY01002381">
    <property type="protein sequence ID" value="EQD72305.1"/>
    <property type="molecule type" value="Genomic_DNA"/>
</dbReference>
<dbReference type="PANTHER" id="PTHR43000">
    <property type="entry name" value="DTDP-D-GLUCOSE 4,6-DEHYDRATASE-RELATED"/>
    <property type="match status" value="1"/>
</dbReference>
<dbReference type="Pfam" id="PF01370">
    <property type="entry name" value="Epimerase"/>
    <property type="match status" value="1"/>
</dbReference>
<proteinExistence type="inferred from homology"/>
<dbReference type="Gene3D" id="3.90.25.10">
    <property type="entry name" value="UDP-galactose 4-epimerase, domain 1"/>
    <property type="match status" value="2"/>
</dbReference>
<feature type="non-terminal residue" evidence="3">
    <location>
        <position position="1"/>
    </location>
</feature>
<accession>T1CSJ8</accession>
<dbReference type="InterPro" id="IPR036291">
    <property type="entry name" value="NAD(P)-bd_dom_sf"/>
</dbReference>
<feature type="domain" description="NAD-dependent epimerase/dehydratase" evidence="2">
    <location>
        <begin position="4"/>
        <end position="180"/>
    </location>
</feature>
<dbReference type="SUPFAM" id="SSF51735">
    <property type="entry name" value="NAD(P)-binding Rossmann-fold domains"/>
    <property type="match status" value="1"/>
</dbReference>
<name>T1CSJ8_9ZZZZ</name>
<evidence type="ECO:0000256" key="1">
    <source>
        <dbReference type="ARBA" id="ARBA00007637"/>
    </source>
</evidence>
<sequence>HAVATQTQNVTSTLHLLYAMHEALPDAHLVKMGTMGEYGTPNVDIPEGFFEVEYRGRRDRMPFPRQASSWYHWSKVFDSGDVMLANRLWGLRATDVMQGVIYGTRTPEITDDRLLTRFDFDEVWGTALNRFCVQAVLGLPITPYGKGGQQRGFLALEDSVQSLTLALENPPEPGEYRVFNQFDEAYSIRQLADLVAAEASSRGFPCHVEASYNPRVEAEEHYYHPLHERLPALGYRPLR</sequence>
<protein>
    <submittedName>
        <fullName evidence="3">Sulfolipid (UDP-sulfoquinovose) biosynthesis protein</fullName>
    </submittedName>
</protein>
<dbReference type="AlphaFoldDB" id="T1CSJ8"/>
<comment type="caution">
    <text evidence="3">The sequence shown here is derived from an EMBL/GenBank/DDBJ whole genome shotgun (WGS) entry which is preliminary data.</text>
</comment>
<organism evidence="3">
    <name type="scientific">mine drainage metagenome</name>
    <dbReference type="NCBI Taxonomy" id="410659"/>
    <lineage>
        <taxon>unclassified sequences</taxon>
        <taxon>metagenomes</taxon>
        <taxon>ecological metagenomes</taxon>
    </lineage>
</organism>
<reference evidence="3" key="2">
    <citation type="journal article" date="2014" name="ISME J.">
        <title>Microbial stratification in low pH oxic and suboxic macroscopic growths along an acid mine drainage.</title>
        <authorList>
            <person name="Mendez-Garcia C."/>
            <person name="Mesa V."/>
            <person name="Sprenger R.R."/>
            <person name="Richter M."/>
            <person name="Diez M.S."/>
            <person name="Solano J."/>
            <person name="Bargiela R."/>
            <person name="Golyshina O.V."/>
            <person name="Manteca A."/>
            <person name="Ramos J.L."/>
            <person name="Gallego J.R."/>
            <person name="Llorente I."/>
            <person name="Martins Dos Santos V.A."/>
            <person name="Jensen O.N."/>
            <person name="Pelaez A.I."/>
            <person name="Sanchez J."/>
            <person name="Ferrer M."/>
        </authorList>
    </citation>
    <scope>NUCLEOTIDE SEQUENCE</scope>
</reference>
<comment type="similarity">
    <text evidence="1">Belongs to the NAD(P)-dependent epimerase/dehydratase family.</text>
</comment>